<evidence type="ECO:0000313" key="3">
    <source>
        <dbReference type="Proteomes" id="UP000298138"/>
    </source>
</evidence>
<gene>
    <name evidence="2" type="ORF">EX30DRAFT_389124</name>
</gene>
<accession>A0A4S2MJ38</accession>
<feature type="region of interest" description="Disordered" evidence="1">
    <location>
        <begin position="1"/>
        <end position="44"/>
    </location>
</feature>
<name>A0A4S2MJ38_9PEZI</name>
<feature type="compositionally biased region" description="Pro residues" evidence="1">
    <location>
        <begin position="25"/>
        <end position="44"/>
    </location>
</feature>
<feature type="compositionally biased region" description="Low complexity" evidence="1">
    <location>
        <begin position="8"/>
        <end position="24"/>
    </location>
</feature>
<keyword evidence="3" id="KW-1185">Reference proteome</keyword>
<dbReference type="EMBL" id="ML220165">
    <property type="protein sequence ID" value="TGZ76833.1"/>
    <property type="molecule type" value="Genomic_DNA"/>
</dbReference>
<evidence type="ECO:0000256" key="1">
    <source>
        <dbReference type="SAM" id="MobiDB-lite"/>
    </source>
</evidence>
<dbReference type="Proteomes" id="UP000298138">
    <property type="component" value="Unassembled WGS sequence"/>
</dbReference>
<protein>
    <submittedName>
        <fullName evidence="2">Uncharacterized protein</fullName>
    </submittedName>
</protein>
<evidence type="ECO:0000313" key="2">
    <source>
        <dbReference type="EMBL" id="TGZ76833.1"/>
    </source>
</evidence>
<dbReference type="SUPFAM" id="SSF55729">
    <property type="entry name" value="Acyl-CoA N-acyltransferases (Nat)"/>
    <property type="match status" value="1"/>
</dbReference>
<dbReference type="Gene3D" id="3.40.630.30">
    <property type="match status" value="1"/>
</dbReference>
<dbReference type="InParanoid" id="A0A4S2MJ38"/>
<dbReference type="AlphaFoldDB" id="A0A4S2MJ38"/>
<organism evidence="2 3">
    <name type="scientific">Ascodesmis nigricans</name>
    <dbReference type="NCBI Taxonomy" id="341454"/>
    <lineage>
        <taxon>Eukaryota</taxon>
        <taxon>Fungi</taxon>
        <taxon>Dikarya</taxon>
        <taxon>Ascomycota</taxon>
        <taxon>Pezizomycotina</taxon>
        <taxon>Pezizomycetes</taxon>
        <taxon>Pezizales</taxon>
        <taxon>Ascodesmidaceae</taxon>
        <taxon>Ascodesmis</taxon>
    </lineage>
</organism>
<proteinExistence type="predicted"/>
<reference evidence="2 3" key="1">
    <citation type="submission" date="2019-04" db="EMBL/GenBank/DDBJ databases">
        <title>Comparative genomics and transcriptomics to analyze fruiting body development in filamentous ascomycetes.</title>
        <authorList>
            <consortium name="DOE Joint Genome Institute"/>
            <person name="Lutkenhaus R."/>
            <person name="Traeger S."/>
            <person name="Breuer J."/>
            <person name="Kuo A."/>
            <person name="Lipzen A."/>
            <person name="Pangilinan J."/>
            <person name="Dilworth D."/>
            <person name="Sandor L."/>
            <person name="Poggeler S."/>
            <person name="Barry K."/>
            <person name="Grigoriev I.V."/>
            <person name="Nowrousian M."/>
        </authorList>
    </citation>
    <scope>NUCLEOTIDE SEQUENCE [LARGE SCALE GENOMIC DNA]</scope>
    <source>
        <strain evidence="2 3">CBS 389.68</strain>
    </source>
</reference>
<dbReference type="InterPro" id="IPR016181">
    <property type="entry name" value="Acyl_CoA_acyltransferase"/>
</dbReference>
<sequence>MPTPHLNPATLSTPILSPSTSTAPPHLPPIHPLQPAPPSPTTSPPPPLFLPCLLACTQSEKMHLRPCKPKDIAQVHAIFTRNVLHTVSVPEENPATVEKFWETLEEVMWERLVFIVVYMKAREAEVNVTGNEKTREEPDTTGEVNREKRVYGKTEDLILSFIYALPFRHFSGVSSRTVATGTYINPSVRKLGIGS</sequence>